<evidence type="ECO:0000256" key="9">
    <source>
        <dbReference type="SAM" id="Phobius"/>
    </source>
</evidence>
<keyword evidence="6" id="KW-0626">Porin</keyword>
<evidence type="ECO:0000256" key="5">
    <source>
        <dbReference type="ARBA" id="ARBA00023065"/>
    </source>
</evidence>
<organism evidence="11">
    <name type="scientific">hydrothermal vent metagenome</name>
    <dbReference type="NCBI Taxonomy" id="652676"/>
    <lineage>
        <taxon>unclassified sequences</taxon>
        <taxon>metagenomes</taxon>
        <taxon>ecological metagenomes</taxon>
    </lineage>
</organism>
<dbReference type="CDD" id="cd07185">
    <property type="entry name" value="OmpA_C-like"/>
    <property type="match status" value="1"/>
</dbReference>
<keyword evidence="3" id="KW-1134">Transmembrane beta strand</keyword>
<dbReference type="GO" id="GO:0015288">
    <property type="term" value="F:porin activity"/>
    <property type="evidence" value="ECO:0007669"/>
    <property type="project" value="UniProtKB-KW"/>
</dbReference>
<evidence type="ECO:0000256" key="6">
    <source>
        <dbReference type="ARBA" id="ARBA00023114"/>
    </source>
</evidence>
<evidence type="ECO:0000313" key="11">
    <source>
        <dbReference type="EMBL" id="VAX18859.1"/>
    </source>
</evidence>
<dbReference type="SUPFAM" id="SSF56925">
    <property type="entry name" value="OMPA-like"/>
    <property type="match status" value="1"/>
</dbReference>
<dbReference type="InterPro" id="IPR036737">
    <property type="entry name" value="OmpA-like_sf"/>
</dbReference>
<name>A0A3B1BLM7_9ZZZZ</name>
<protein>
    <recommendedName>
        <fullName evidence="10">OmpA-like domain-containing protein</fullName>
    </recommendedName>
</protein>
<evidence type="ECO:0000259" key="10">
    <source>
        <dbReference type="PROSITE" id="PS51123"/>
    </source>
</evidence>
<sequence>MEFFNKVTRKLNHSKFIAITIMFFITSIITQAQVSKDAWIFGFGASMPKVSMSWDNIGGYLSIQRNFTEHTGLRLTGNYNNLTRGFGPDDIYITKTIAFWGSLDMVYYFSPCNSFSPFAVVSLGLNYFTHDNPQQEPKPNESDVVMQVGAGVGIEIYLSEDWKLKPEIDFYTPATDYYDGRYGSNGGGIFGTSYDAVVKGDLGIQWYFSRGERSNICQLYDGIERKDNFDYNKVEKMLDNNIPKEIVTEKVVIKPAAKSNSEMLLMGVNFEFNSSRLTPESYPVLYHVAQRLKEFPELKIEIDGHCDSIGTVEVNQRISLERANVVKNYMVERGIDESRIKTVGYGFSRPIADNSTPEGRAMNRRIEFRIVK</sequence>
<keyword evidence="2" id="KW-0813">Transport</keyword>
<dbReference type="PRINTS" id="PR01021">
    <property type="entry name" value="OMPADOMAIN"/>
</dbReference>
<dbReference type="PANTHER" id="PTHR30329:SF21">
    <property type="entry name" value="LIPOPROTEIN YIAD-RELATED"/>
    <property type="match status" value="1"/>
</dbReference>
<dbReference type="Gene3D" id="3.30.1330.60">
    <property type="entry name" value="OmpA-like domain"/>
    <property type="match status" value="1"/>
</dbReference>
<dbReference type="InterPro" id="IPR006664">
    <property type="entry name" value="OMP_bac"/>
</dbReference>
<evidence type="ECO:0000256" key="3">
    <source>
        <dbReference type="ARBA" id="ARBA00022452"/>
    </source>
</evidence>
<keyword evidence="8" id="KW-0998">Cell outer membrane</keyword>
<dbReference type="SUPFAM" id="SSF103088">
    <property type="entry name" value="OmpA-like"/>
    <property type="match status" value="1"/>
</dbReference>
<proteinExistence type="predicted"/>
<keyword evidence="9" id="KW-1133">Transmembrane helix</keyword>
<feature type="transmembrane region" description="Helical" evidence="9">
    <location>
        <begin position="16"/>
        <end position="34"/>
    </location>
</feature>
<comment type="subcellular location">
    <subcellularLocation>
        <location evidence="1">Cell outer membrane</location>
        <topology evidence="1">Multi-pass membrane protein</topology>
    </subcellularLocation>
</comment>
<evidence type="ECO:0000256" key="8">
    <source>
        <dbReference type="ARBA" id="ARBA00023237"/>
    </source>
</evidence>
<keyword evidence="7 9" id="KW-0472">Membrane</keyword>
<reference evidence="11" key="1">
    <citation type="submission" date="2018-06" db="EMBL/GenBank/DDBJ databases">
        <authorList>
            <person name="Zhirakovskaya E."/>
        </authorList>
    </citation>
    <scope>NUCLEOTIDE SEQUENCE</scope>
</reference>
<evidence type="ECO:0000256" key="4">
    <source>
        <dbReference type="ARBA" id="ARBA00022692"/>
    </source>
</evidence>
<dbReference type="Gene3D" id="2.40.160.20">
    <property type="match status" value="1"/>
</dbReference>
<dbReference type="AlphaFoldDB" id="A0A3B1BLM7"/>
<dbReference type="GO" id="GO:0006811">
    <property type="term" value="P:monoatomic ion transport"/>
    <property type="evidence" value="ECO:0007669"/>
    <property type="project" value="UniProtKB-KW"/>
</dbReference>
<dbReference type="GO" id="GO:0046930">
    <property type="term" value="C:pore complex"/>
    <property type="evidence" value="ECO:0007669"/>
    <property type="project" value="UniProtKB-KW"/>
</dbReference>
<evidence type="ECO:0000256" key="7">
    <source>
        <dbReference type="ARBA" id="ARBA00023136"/>
    </source>
</evidence>
<keyword evidence="4 9" id="KW-0812">Transmembrane</keyword>
<dbReference type="PANTHER" id="PTHR30329">
    <property type="entry name" value="STATOR ELEMENT OF FLAGELLAR MOTOR COMPLEX"/>
    <property type="match status" value="1"/>
</dbReference>
<dbReference type="Pfam" id="PF00691">
    <property type="entry name" value="OmpA"/>
    <property type="match status" value="1"/>
</dbReference>
<evidence type="ECO:0000256" key="1">
    <source>
        <dbReference type="ARBA" id="ARBA00004571"/>
    </source>
</evidence>
<gene>
    <name evidence="11" type="ORF">MNBD_IGNAVI01-1892</name>
</gene>
<dbReference type="PROSITE" id="PS51123">
    <property type="entry name" value="OMPA_2"/>
    <property type="match status" value="1"/>
</dbReference>
<dbReference type="InterPro" id="IPR050330">
    <property type="entry name" value="Bact_OuterMem_StrucFunc"/>
</dbReference>
<dbReference type="InterPro" id="IPR011250">
    <property type="entry name" value="OMP/PagP_B-barrel"/>
</dbReference>
<evidence type="ECO:0000256" key="2">
    <source>
        <dbReference type="ARBA" id="ARBA00022448"/>
    </source>
</evidence>
<keyword evidence="5" id="KW-0406">Ion transport</keyword>
<dbReference type="InterPro" id="IPR006665">
    <property type="entry name" value="OmpA-like"/>
</dbReference>
<dbReference type="EMBL" id="UOGD01000117">
    <property type="protein sequence ID" value="VAX18859.1"/>
    <property type="molecule type" value="Genomic_DNA"/>
</dbReference>
<accession>A0A3B1BLM7</accession>
<dbReference type="GO" id="GO:0009279">
    <property type="term" value="C:cell outer membrane"/>
    <property type="evidence" value="ECO:0007669"/>
    <property type="project" value="UniProtKB-SubCell"/>
</dbReference>
<feature type="domain" description="OmpA-like" evidence="10">
    <location>
        <begin position="257"/>
        <end position="372"/>
    </location>
</feature>